<dbReference type="Pfam" id="PF03206">
    <property type="entry name" value="NifW"/>
    <property type="match status" value="1"/>
</dbReference>
<accession>A0A348FYY3</accession>
<comment type="similarity">
    <text evidence="2 6">Belongs to the NifW family.</text>
</comment>
<evidence type="ECO:0000256" key="2">
    <source>
        <dbReference type="ARBA" id="ARBA00008351"/>
    </source>
</evidence>
<dbReference type="GO" id="GO:0009399">
    <property type="term" value="P:nitrogen fixation"/>
    <property type="evidence" value="ECO:0007669"/>
    <property type="project" value="UniProtKB-UniRule"/>
</dbReference>
<organism evidence="7 8">
    <name type="scientific">Blastochloris tepida</name>
    <dbReference type="NCBI Taxonomy" id="2233851"/>
    <lineage>
        <taxon>Bacteria</taxon>
        <taxon>Pseudomonadati</taxon>
        <taxon>Pseudomonadota</taxon>
        <taxon>Alphaproteobacteria</taxon>
        <taxon>Hyphomicrobiales</taxon>
        <taxon>Blastochloridaceae</taxon>
        <taxon>Blastochloris</taxon>
    </lineage>
</organism>
<comment type="function">
    <text evidence="1 6">May protect the nitrogenase Fe-Mo protein from oxidative damage.</text>
</comment>
<name>A0A348FYY3_9HYPH</name>
<dbReference type="NCBIfam" id="NF002009">
    <property type="entry name" value="PRK00810.1"/>
    <property type="match status" value="1"/>
</dbReference>
<protein>
    <recommendedName>
        <fullName evidence="4 6">Nitrogenase-stabilizing/protective protein NifW</fullName>
    </recommendedName>
</protein>
<gene>
    <name evidence="6 7" type="primary">nifW</name>
    <name evidence="7" type="ORF">BLTE_12010</name>
</gene>
<proteinExistence type="inferred from homology"/>
<evidence type="ECO:0000256" key="1">
    <source>
        <dbReference type="ARBA" id="ARBA00002247"/>
    </source>
</evidence>
<dbReference type="RefSeq" id="WP_126398455.1">
    <property type="nucleotide sequence ID" value="NZ_AP018907.1"/>
</dbReference>
<dbReference type="KEGG" id="blag:BLTE_12010"/>
<dbReference type="AlphaFoldDB" id="A0A348FYY3"/>
<keyword evidence="8" id="KW-1185">Reference proteome</keyword>
<dbReference type="Proteomes" id="UP000266934">
    <property type="component" value="Chromosome"/>
</dbReference>
<evidence type="ECO:0000313" key="7">
    <source>
        <dbReference type="EMBL" id="BBF92516.1"/>
    </source>
</evidence>
<dbReference type="EMBL" id="AP018907">
    <property type="protein sequence ID" value="BBF92516.1"/>
    <property type="molecule type" value="Genomic_DNA"/>
</dbReference>
<keyword evidence="5 6" id="KW-0535">Nitrogen fixation</keyword>
<evidence type="ECO:0000256" key="5">
    <source>
        <dbReference type="ARBA" id="ARBA00023231"/>
    </source>
</evidence>
<evidence type="ECO:0000256" key="6">
    <source>
        <dbReference type="HAMAP-Rule" id="MF_00529"/>
    </source>
</evidence>
<evidence type="ECO:0000256" key="3">
    <source>
        <dbReference type="ARBA" id="ARBA00011284"/>
    </source>
</evidence>
<evidence type="ECO:0000313" key="8">
    <source>
        <dbReference type="Proteomes" id="UP000266934"/>
    </source>
</evidence>
<dbReference type="HAMAP" id="MF_00529">
    <property type="entry name" value="NifW"/>
    <property type="match status" value="1"/>
</dbReference>
<dbReference type="OrthoDB" id="9811868at2"/>
<evidence type="ECO:0000256" key="4">
    <source>
        <dbReference type="ARBA" id="ARBA00016274"/>
    </source>
</evidence>
<sequence>MSCTHTPDFPPDVMTKLRTAASAEEFFTLLGVEYDPKVLNVARLHILKRMGEYLSGEDVEGLPDRVAAARCRSMLQRAYEEFVTSSPLEARVFKVLKTAVEPPKPPAFVPFDSLLK</sequence>
<reference evidence="7 8" key="1">
    <citation type="submission" date="2018-08" db="EMBL/GenBank/DDBJ databases">
        <title>Complete genome sequencing of Blastochloris tepida GI.</title>
        <authorList>
            <person name="Tsukatani Y."/>
            <person name="Mori H."/>
        </authorList>
    </citation>
    <scope>NUCLEOTIDE SEQUENCE [LARGE SCALE GENOMIC DNA]</scope>
    <source>
        <strain evidence="7 8">GI</strain>
    </source>
</reference>
<dbReference type="InterPro" id="IPR004893">
    <property type="entry name" value="NifW"/>
</dbReference>
<dbReference type="PIRSF" id="PIRSF005790">
    <property type="entry name" value="NifW"/>
    <property type="match status" value="1"/>
</dbReference>
<comment type="subunit">
    <text evidence="3 6">Homotrimer; associates with NifD.</text>
</comment>